<dbReference type="PROSITE" id="PS00028">
    <property type="entry name" value="ZINC_FINGER_C2H2_1"/>
    <property type="match status" value="2"/>
</dbReference>
<evidence type="ECO:0000259" key="2">
    <source>
        <dbReference type="PROSITE" id="PS50157"/>
    </source>
</evidence>
<reference evidence="4" key="1">
    <citation type="submission" date="2010-08" db="EMBL/GenBank/DDBJ databases">
        <authorList>
            <consortium name="Caenorhabditis japonica Sequencing Consortium"/>
            <person name="Wilson R.K."/>
        </authorList>
    </citation>
    <scope>NUCLEOTIDE SEQUENCE [LARGE SCALE GENOMIC DNA]</scope>
    <source>
        <strain evidence="4">DF5081</strain>
    </source>
</reference>
<evidence type="ECO:0000313" key="4">
    <source>
        <dbReference type="Proteomes" id="UP000005237"/>
    </source>
</evidence>
<protein>
    <submittedName>
        <fullName evidence="3">C2H2-type domain-containing protein</fullName>
    </submittedName>
</protein>
<organism evidence="3 4">
    <name type="scientific">Caenorhabditis japonica</name>
    <dbReference type="NCBI Taxonomy" id="281687"/>
    <lineage>
        <taxon>Eukaryota</taxon>
        <taxon>Metazoa</taxon>
        <taxon>Ecdysozoa</taxon>
        <taxon>Nematoda</taxon>
        <taxon>Chromadorea</taxon>
        <taxon>Rhabditida</taxon>
        <taxon>Rhabditina</taxon>
        <taxon>Rhabditomorpha</taxon>
        <taxon>Rhabditoidea</taxon>
        <taxon>Rhabditidae</taxon>
        <taxon>Peloderinae</taxon>
        <taxon>Caenorhabditis</taxon>
    </lineage>
</organism>
<proteinExistence type="predicted"/>
<reference evidence="3" key="2">
    <citation type="submission" date="2022-06" db="UniProtKB">
        <authorList>
            <consortium name="EnsemblMetazoa"/>
        </authorList>
    </citation>
    <scope>IDENTIFICATION</scope>
    <source>
        <strain evidence="3">DF5081</strain>
    </source>
</reference>
<dbReference type="SMART" id="SM00355">
    <property type="entry name" value="ZnF_C2H2"/>
    <property type="match status" value="2"/>
</dbReference>
<feature type="domain" description="C2H2-type" evidence="2">
    <location>
        <begin position="151"/>
        <end position="178"/>
    </location>
</feature>
<dbReference type="InterPro" id="IPR052797">
    <property type="entry name" value="RegFact_GeneExpr_CellDeath"/>
</dbReference>
<dbReference type="PROSITE" id="PS50157">
    <property type="entry name" value="ZINC_FINGER_C2H2_2"/>
    <property type="match status" value="1"/>
</dbReference>
<dbReference type="AlphaFoldDB" id="A0A8R1ERJ3"/>
<evidence type="ECO:0000313" key="3">
    <source>
        <dbReference type="EnsemblMetazoa" id="CJA41313.1"/>
    </source>
</evidence>
<dbReference type="Proteomes" id="UP000005237">
    <property type="component" value="Unassembled WGS sequence"/>
</dbReference>
<accession>A0A8R1ERJ3</accession>
<keyword evidence="1" id="KW-0863">Zinc-finger</keyword>
<evidence type="ECO:0000256" key="1">
    <source>
        <dbReference type="PROSITE-ProRule" id="PRU00042"/>
    </source>
</evidence>
<dbReference type="PANTHER" id="PTHR33936">
    <property type="entry name" value="PROTEIN CBG17840"/>
    <property type="match status" value="1"/>
</dbReference>
<dbReference type="GO" id="GO:0008270">
    <property type="term" value="F:zinc ion binding"/>
    <property type="evidence" value="ECO:0007669"/>
    <property type="project" value="UniProtKB-KW"/>
</dbReference>
<keyword evidence="4" id="KW-1185">Reference proteome</keyword>
<dbReference type="PANTHER" id="PTHR33936:SF25">
    <property type="entry name" value="C2H2-TYPE DOMAIN-CONTAINING PROTEIN"/>
    <property type="match status" value="1"/>
</dbReference>
<keyword evidence="1" id="KW-0862">Zinc</keyword>
<dbReference type="EnsemblMetazoa" id="CJA41313.1">
    <property type="protein sequence ID" value="CJA41313.1"/>
    <property type="gene ID" value="WBGene00217161"/>
</dbReference>
<sequence>MSEEYEHEESFLMVDDYEMMETEEITDEVEEGDYGFETELLDYNITLCHEDDEQLDVQVIDEVAMEMVKKQQLEDFLSEIEPISTAQRLAMFPEMRQLKAYRRRVTPAQQAFLDYSPPPPAFSSEKRTETEEFMQQPKVGKIGCVENSKALMCTACDYCYRSEQYLKTHQKLHDSEAEIPAPNFLCPFPECPVRCDCQATTNEHVRIHHKRDDLRWKEGLEETTSSRFVRSSGRCNFTGRSANYSCFLASMHPAYQSRLSTGGVRQRTSRKLNRACTACLWVREIYGNVSVRACLTHCGHETHVQNIPLSTTIRKEIAAAIVQGEDEKTILENFRESSTPEDRRHYLQPYEIRNVFNKLAKNKYERIDHRRKNEEEKAPKEIKDIIEAPPFIAEEEVV</sequence>
<dbReference type="InterPro" id="IPR013087">
    <property type="entry name" value="Znf_C2H2_type"/>
</dbReference>
<name>A0A8R1ERJ3_CAEJA</name>
<dbReference type="Gene3D" id="3.30.160.60">
    <property type="entry name" value="Classic Zinc Finger"/>
    <property type="match status" value="1"/>
</dbReference>
<keyword evidence="1" id="KW-0479">Metal-binding</keyword>